<dbReference type="EMBL" id="CM023489">
    <property type="protein sequence ID" value="KAH6922462.1"/>
    <property type="molecule type" value="Genomic_DNA"/>
</dbReference>
<sequence>MAAPVGEAVTSRQHVREAKMATFNCSRRRGSVLQFQMGSLKAIPNLNRATAAGADGTSQVFEIVQPEVDVAIPATLGDISRRCAARLPLYSASIRGKLSTSHRSSRPPHS</sequence>
<gene>
    <name evidence="1" type="ORF">HPB50_014242</name>
</gene>
<accession>A0ACB7RNI2</accession>
<proteinExistence type="predicted"/>
<dbReference type="Proteomes" id="UP000821845">
    <property type="component" value="Chromosome 9"/>
</dbReference>
<keyword evidence="2" id="KW-1185">Reference proteome</keyword>
<organism evidence="1 2">
    <name type="scientific">Hyalomma asiaticum</name>
    <name type="common">Tick</name>
    <dbReference type="NCBI Taxonomy" id="266040"/>
    <lineage>
        <taxon>Eukaryota</taxon>
        <taxon>Metazoa</taxon>
        <taxon>Ecdysozoa</taxon>
        <taxon>Arthropoda</taxon>
        <taxon>Chelicerata</taxon>
        <taxon>Arachnida</taxon>
        <taxon>Acari</taxon>
        <taxon>Parasitiformes</taxon>
        <taxon>Ixodida</taxon>
        <taxon>Ixodoidea</taxon>
        <taxon>Ixodidae</taxon>
        <taxon>Hyalomminae</taxon>
        <taxon>Hyalomma</taxon>
    </lineage>
</organism>
<evidence type="ECO:0000313" key="1">
    <source>
        <dbReference type="EMBL" id="KAH6922462.1"/>
    </source>
</evidence>
<evidence type="ECO:0000313" key="2">
    <source>
        <dbReference type="Proteomes" id="UP000821845"/>
    </source>
</evidence>
<protein>
    <submittedName>
        <fullName evidence="1">Uncharacterized protein</fullName>
    </submittedName>
</protein>
<name>A0ACB7RNI2_HYAAI</name>
<comment type="caution">
    <text evidence="1">The sequence shown here is derived from an EMBL/GenBank/DDBJ whole genome shotgun (WGS) entry which is preliminary data.</text>
</comment>
<reference evidence="1" key="1">
    <citation type="submission" date="2020-05" db="EMBL/GenBank/DDBJ databases">
        <title>Large-scale comparative analyses of tick genomes elucidate their genetic diversity and vector capacities.</title>
        <authorList>
            <person name="Jia N."/>
            <person name="Wang J."/>
            <person name="Shi W."/>
            <person name="Du L."/>
            <person name="Sun Y."/>
            <person name="Zhan W."/>
            <person name="Jiang J."/>
            <person name="Wang Q."/>
            <person name="Zhang B."/>
            <person name="Ji P."/>
            <person name="Sakyi L.B."/>
            <person name="Cui X."/>
            <person name="Yuan T."/>
            <person name="Jiang B."/>
            <person name="Yang W."/>
            <person name="Lam T.T.-Y."/>
            <person name="Chang Q."/>
            <person name="Ding S."/>
            <person name="Wang X."/>
            <person name="Zhu J."/>
            <person name="Ruan X."/>
            <person name="Zhao L."/>
            <person name="Wei J."/>
            <person name="Que T."/>
            <person name="Du C."/>
            <person name="Cheng J."/>
            <person name="Dai P."/>
            <person name="Han X."/>
            <person name="Huang E."/>
            <person name="Gao Y."/>
            <person name="Liu J."/>
            <person name="Shao H."/>
            <person name="Ye R."/>
            <person name="Li L."/>
            <person name="Wei W."/>
            <person name="Wang X."/>
            <person name="Wang C."/>
            <person name="Yang T."/>
            <person name="Huo Q."/>
            <person name="Li W."/>
            <person name="Guo W."/>
            <person name="Chen H."/>
            <person name="Zhou L."/>
            <person name="Ni X."/>
            <person name="Tian J."/>
            <person name="Zhou Y."/>
            <person name="Sheng Y."/>
            <person name="Liu T."/>
            <person name="Pan Y."/>
            <person name="Xia L."/>
            <person name="Li J."/>
            <person name="Zhao F."/>
            <person name="Cao W."/>
        </authorList>
    </citation>
    <scope>NUCLEOTIDE SEQUENCE</scope>
    <source>
        <strain evidence="1">Hyas-2018</strain>
    </source>
</reference>